<dbReference type="Proteomes" id="UP000318422">
    <property type="component" value="Unassembled WGS sequence"/>
</dbReference>
<feature type="chain" id="PRO_5021277399" description="DUF4124 domain-containing protein" evidence="1">
    <location>
        <begin position="20"/>
        <end position="161"/>
    </location>
</feature>
<dbReference type="AlphaFoldDB" id="A0A4Y4D4S8"/>
<gene>
    <name evidence="3" type="ORF">ZRA01_38430</name>
</gene>
<dbReference type="OrthoDB" id="8794394at2"/>
<evidence type="ECO:0000313" key="3">
    <source>
        <dbReference type="EMBL" id="GEC97770.1"/>
    </source>
</evidence>
<evidence type="ECO:0000313" key="4">
    <source>
        <dbReference type="Proteomes" id="UP000318422"/>
    </source>
</evidence>
<dbReference type="RefSeq" id="WP_141355084.1">
    <property type="nucleotide sequence ID" value="NZ_BJNV01000125.1"/>
</dbReference>
<organism evidence="3 4">
    <name type="scientific">Zoogloea ramigera</name>
    <dbReference type="NCBI Taxonomy" id="350"/>
    <lineage>
        <taxon>Bacteria</taxon>
        <taxon>Pseudomonadati</taxon>
        <taxon>Pseudomonadota</taxon>
        <taxon>Betaproteobacteria</taxon>
        <taxon>Rhodocyclales</taxon>
        <taxon>Zoogloeaceae</taxon>
        <taxon>Zoogloea</taxon>
    </lineage>
</organism>
<dbReference type="Pfam" id="PF13511">
    <property type="entry name" value="DUF4124"/>
    <property type="match status" value="1"/>
</dbReference>
<comment type="caution">
    <text evidence="3">The sequence shown here is derived from an EMBL/GenBank/DDBJ whole genome shotgun (WGS) entry which is preliminary data.</text>
</comment>
<feature type="signal peptide" evidence="1">
    <location>
        <begin position="1"/>
        <end position="19"/>
    </location>
</feature>
<reference evidence="3 4" key="1">
    <citation type="submission" date="2019-06" db="EMBL/GenBank/DDBJ databases">
        <title>Whole genome shotgun sequence of Zoogloea ramigera NBRC 15342.</title>
        <authorList>
            <person name="Hosoyama A."/>
            <person name="Uohara A."/>
            <person name="Ohji S."/>
            <person name="Ichikawa N."/>
        </authorList>
    </citation>
    <scope>NUCLEOTIDE SEQUENCE [LARGE SCALE GENOMIC DNA]</scope>
    <source>
        <strain evidence="3 4">NBRC 15342</strain>
    </source>
</reference>
<accession>A0A4Y4D4S8</accession>
<dbReference type="EMBL" id="BJNV01000125">
    <property type="protein sequence ID" value="GEC97770.1"/>
    <property type="molecule type" value="Genomic_DNA"/>
</dbReference>
<keyword evidence="1" id="KW-0732">Signal</keyword>
<sequence>MKHSLASLLMLAITLPALAADPDPTQSTYRWVDEKGQTQYSDRPPPQSIKKFEERRLQPNRGDAQLPFITRKAASDFPVTLYTGRECGKPCDEGRALLTRRGIPFSETKLETTDDVAAFKARFNKDPVAPTLTVGKEMETGYASAAWERLLNDAGYPAAKR</sequence>
<dbReference type="InterPro" id="IPR025392">
    <property type="entry name" value="DUF4124"/>
</dbReference>
<evidence type="ECO:0000256" key="1">
    <source>
        <dbReference type="SAM" id="SignalP"/>
    </source>
</evidence>
<evidence type="ECO:0000259" key="2">
    <source>
        <dbReference type="Pfam" id="PF13511"/>
    </source>
</evidence>
<keyword evidence="4" id="KW-1185">Reference proteome</keyword>
<dbReference type="Gene3D" id="3.40.30.10">
    <property type="entry name" value="Glutaredoxin"/>
    <property type="match status" value="1"/>
</dbReference>
<protein>
    <recommendedName>
        <fullName evidence="2">DUF4124 domain-containing protein</fullName>
    </recommendedName>
</protein>
<proteinExistence type="predicted"/>
<name>A0A4Y4D4S8_ZOORA</name>
<feature type="domain" description="DUF4124" evidence="2">
    <location>
        <begin position="23"/>
        <end position="50"/>
    </location>
</feature>